<feature type="signal peptide" evidence="1">
    <location>
        <begin position="1"/>
        <end position="18"/>
    </location>
</feature>
<keyword evidence="3" id="KW-1185">Reference proteome</keyword>
<dbReference type="EMBL" id="JAMGBA010000004">
    <property type="protein sequence ID" value="MCL6699814.1"/>
    <property type="molecule type" value="Genomic_DNA"/>
</dbReference>
<keyword evidence="1" id="KW-0732">Signal</keyword>
<feature type="chain" id="PRO_5047529126" description="Beta-lactamase-inhibitor-like, PepSY-like" evidence="1">
    <location>
        <begin position="19"/>
        <end position="172"/>
    </location>
</feature>
<name>A0ABT0RXQ2_9SPHN</name>
<evidence type="ECO:0000313" key="3">
    <source>
        <dbReference type="Proteomes" id="UP001203410"/>
    </source>
</evidence>
<evidence type="ECO:0008006" key="4">
    <source>
        <dbReference type="Google" id="ProtNLM"/>
    </source>
</evidence>
<reference evidence="2 3" key="1">
    <citation type="submission" date="2022-05" db="EMBL/GenBank/DDBJ databases">
        <authorList>
            <person name="Jo J.-H."/>
            <person name="Im W.-T."/>
        </authorList>
    </citation>
    <scope>NUCLEOTIDE SEQUENCE [LARGE SCALE GENOMIC DNA]</scope>
    <source>
        <strain evidence="2 3">NSE70-1</strain>
    </source>
</reference>
<dbReference type="Proteomes" id="UP001203410">
    <property type="component" value="Unassembled WGS sequence"/>
</dbReference>
<organism evidence="2 3">
    <name type="scientific">Sphingomonas caseinilyticus</name>
    <dbReference type="NCBI Taxonomy" id="2908205"/>
    <lineage>
        <taxon>Bacteria</taxon>
        <taxon>Pseudomonadati</taxon>
        <taxon>Pseudomonadota</taxon>
        <taxon>Alphaproteobacteria</taxon>
        <taxon>Sphingomonadales</taxon>
        <taxon>Sphingomonadaceae</taxon>
        <taxon>Sphingomonas</taxon>
    </lineage>
</organism>
<evidence type="ECO:0000313" key="2">
    <source>
        <dbReference type="EMBL" id="MCL6699814.1"/>
    </source>
</evidence>
<sequence length="172" mass="18709">MKLIVAGVALLLIAAAPAPTPTYDWKLTPTGWGPVRIGMNRDQVQKALNDRLEGDAFDNEGSCIELFPQGEALKGSYFMFLDGKLSRISVSSPSKIVTPRGIGVGASADEVHKAYGEALKAEPNHYVDLPAEYLTFWLKPEKSGVRFETDAQRKVEIIHAGDSSIQYIEGCA</sequence>
<protein>
    <recommendedName>
        <fullName evidence="4">Beta-lactamase-inhibitor-like, PepSY-like</fullName>
    </recommendedName>
</protein>
<proteinExistence type="predicted"/>
<accession>A0ABT0RXQ2</accession>
<comment type="caution">
    <text evidence="2">The sequence shown here is derived from an EMBL/GenBank/DDBJ whole genome shotgun (WGS) entry which is preliminary data.</text>
</comment>
<gene>
    <name evidence="2" type="ORF">LZ496_13615</name>
</gene>
<evidence type="ECO:0000256" key="1">
    <source>
        <dbReference type="SAM" id="SignalP"/>
    </source>
</evidence>
<dbReference type="RefSeq" id="WP_249905269.1">
    <property type="nucleotide sequence ID" value="NZ_JAMGBA010000004.1"/>
</dbReference>